<dbReference type="FunFam" id="3.10.300.10:FF:000001">
    <property type="entry name" value="Putative 3-methyladenine DNA glycosylase"/>
    <property type="match status" value="1"/>
</dbReference>
<evidence type="ECO:0000256" key="3">
    <source>
        <dbReference type="ARBA" id="ARBA00022801"/>
    </source>
</evidence>
<dbReference type="EC" id="3.2.2.-" evidence="5"/>
<name>A0A938XRQ7_9FIRM</name>
<accession>A0A938XRQ7</accession>
<gene>
    <name evidence="6" type="ORF">JOC47_001299</name>
</gene>
<dbReference type="CDD" id="cd00540">
    <property type="entry name" value="AAG"/>
    <property type="match status" value="1"/>
</dbReference>
<dbReference type="PANTHER" id="PTHR10429">
    <property type="entry name" value="DNA-3-METHYLADENINE GLYCOSYLASE"/>
    <property type="match status" value="1"/>
</dbReference>
<dbReference type="Gene3D" id="3.10.300.10">
    <property type="entry name" value="Methylpurine-DNA glycosylase (MPG)"/>
    <property type="match status" value="1"/>
</dbReference>
<dbReference type="Pfam" id="PF02245">
    <property type="entry name" value="Pur_DNA_glyco"/>
    <property type="match status" value="1"/>
</dbReference>
<evidence type="ECO:0000256" key="5">
    <source>
        <dbReference type="HAMAP-Rule" id="MF_00527"/>
    </source>
</evidence>
<sequence length="197" mass="22673">MKLGYNFYQQDALTVAKELLGTLLVRELEEEKIVCKIVETEAYLGAEDKGCHAYQNKRTDRTEVMFNSGGCVYIYLIYGIHNLLNVVVNSKNVPEAVLIRAVEPIRGIEMIKKNRNIKSDKRENLTNGPGKLSQALDIDRGLNGYNLVTGDKLYIEQEETEENYELVCSKRINIDYAEEYKDKLWRFYIKNNSFVSA</sequence>
<dbReference type="GO" id="GO:0003905">
    <property type="term" value="F:alkylbase DNA N-glycosylase activity"/>
    <property type="evidence" value="ECO:0007669"/>
    <property type="project" value="InterPro"/>
</dbReference>
<evidence type="ECO:0000256" key="4">
    <source>
        <dbReference type="ARBA" id="ARBA00023204"/>
    </source>
</evidence>
<dbReference type="InterPro" id="IPR011034">
    <property type="entry name" value="Formyl_transferase-like_C_sf"/>
</dbReference>
<comment type="caution">
    <text evidence="6">The sequence shown here is derived from an EMBL/GenBank/DDBJ whole genome shotgun (WGS) entry which is preliminary data.</text>
</comment>
<dbReference type="SUPFAM" id="SSF50486">
    <property type="entry name" value="FMT C-terminal domain-like"/>
    <property type="match status" value="1"/>
</dbReference>
<dbReference type="NCBIfam" id="TIGR00567">
    <property type="entry name" value="3mg"/>
    <property type="match status" value="1"/>
</dbReference>
<dbReference type="RefSeq" id="WP_204701231.1">
    <property type="nucleotide sequence ID" value="NZ_JAFBDQ010000005.1"/>
</dbReference>
<keyword evidence="7" id="KW-1185">Reference proteome</keyword>
<keyword evidence="6" id="KW-0326">Glycosidase</keyword>
<dbReference type="InterPro" id="IPR036995">
    <property type="entry name" value="MPG_sf"/>
</dbReference>
<keyword evidence="2 5" id="KW-0227">DNA damage</keyword>
<evidence type="ECO:0000313" key="7">
    <source>
        <dbReference type="Proteomes" id="UP000774000"/>
    </source>
</evidence>
<dbReference type="HAMAP" id="MF_00527">
    <property type="entry name" value="3MGH"/>
    <property type="match status" value="1"/>
</dbReference>
<dbReference type="EMBL" id="JAFBDQ010000005">
    <property type="protein sequence ID" value="MBM7556456.1"/>
    <property type="molecule type" value="Genomic_DNA"/>
</dbReference>
<protein>
    <recommendedName>
        <fullName evidence="5">Putative 3-methyladenine DNA glycosylase</fullName>
        <ecNumber evidence="5">3.2.2.-</ecNumber>
    </recommendedName>
</protein>
<proteinExistence type="inferred from homology"/>
<dbReference type="InterPro" id="IPR003180">
    <property type="entry name" value="MPG"/>
</dbReference>
<evidence type="ECO:0000256" key="1">
    <source>
        <dbReference type="ARBA" id="ARBA00009232"/>
    </source>
</evidence>
<reference evidence="6" key="1">
    <citation type="submission" date="2021-01" db="EMBL/GenBank/DDBJ databases">
        <title>Genomic Encyclopedia of Type Strains, Phase IV (KMG-IV): sequencing the most valuable type-strain genomes for metagenomic binning, comparative biology and taxonomic classification.</title>
        <authorList>
            <person name="Goeker M."/>
        </authorList>
    </citation>
    <scope>NUCLEOTIDE SEQUENCE</scope>
    <source>
        <strain evidence="6">DSM 23230</strain>
    </source>
</reference>
<dbReference type="Proteomes" id="UP000774000">
    <property type="component" value="Unassembled WGS sequence"/>
</dbReference>
<organism evidence="6 7">
    <name type="scientific">Halanaerobacter jeridensis</name>
    <dbReference type="NCBI Taxonomy" id="706427"/>
    <lineage>
        <taxon>Bacteria</taxon>
        <taxon>Bacillati</taxon>
        <taxon>Bacillota</taxon>
        <taxon>Clostridia</taxon>
        <taxon>Halanaerobiales</taxon>
        <taxon>Halobacteroidaceae</taxon>
        <taxon>Halanaerobacter</taxon>
    </lineage>
</organism>
<comment type="similarity">
    <text evidence="1 5">Belongs to the DNA glycosylase MPG family.</text>
</comment>
<dbReference type="AlphaFoldDB" id="A0A938XRQ7"/>
<dbReference type="GO" id="GO:0003677">
    <property type="term" value="F:DNA binding"/>
    <property type="evidence" value="ECO:0007669"/>
    <property type="project" value="InterPro"/>
</dbReference>
<evidence type="ECO:0000313" key="6">
    <source>
        <dbReference type="EMBL" id="MBM7556456.1"/>
    </source>
</evidence>
<keyword evidence="4 5" id="KW-0234">DNA repair</keyword>
<evidence type="ECO:0000256" key="2">
    <source>
        <dbReference type="ARBA" id="ARBA00022763"/>
    </source>
</evidence>
<keyword evidence="3 5" id="KW-0378">Hydrolase</keyword>
<dbReference type="GO" id="GO:0006284">
    <property type="term" value="P:base-excision repair"/>
    <property type="evidence" value="ECO:0007669"/>
    <property type="project" value="InterPro"/>
</dbReference>
<dbReference type="PANTHER" id="PTHR10429:SF0">
    <property type="entry name" value="DNA-3-METHYLADENINE GLYCOSYLASE"/>
    <property type="match status" value="1"/>
</dbReference>